<evidence type="ECO:0000313" key="2">
    <source>
        <dbReference type="EMBL" id="PWC06055.1"/>
    </source>
</evidence>
<feature type="domain" description="SnoaL-like" evidence="1">
    <location>
        <begin position="26"/>
        <end position="119"/>
    </location>
</feature>
<dbReference type="Gene3D" id="3.10.450.50">
    <property type="match status" value="1"/>
</dbReference>
<reference evidence="3" key="1">
    <citation type="submission" date="2018-04" db="EMBL/GenBank/DDBJ databases">
        <authorList>
            <person name="Liu S."/>
            <person name="Wang Z."/>
            <person name="Li J."/>
        </authorList>
    </citation>
    <scope>NUCLEOTIDE SEQUENCE [LARGE SCALE GENOMIC DNA]</scope>
    <source>
        <strain evidence="3">622</strain>
    </source>
</reference>
<keyword evidence="3" id="KW-1185">Reference proteome</keyword>
<dbReference type="SUPFAM" id="SSF54427">
    <property type="entry name" value="NTF2-like"/>
    <property type="match status" value="1"/>
</dbReference>
<accession>A0A2U1TAY3</accession>
<proteinExistence type="predicted"/>
<protein>
    <submittedName>
        <fullName evidence="2">Polyketide cyclase</fullName>
    </submittedName>
</protein>
<dbReference type="AlphaFoldDB" id="A0A2U1TAY3"/>
<evidence type="ECO:0000313" key="3">
    <source>
        <dbReference type="Proteomes" id="UP000244962"/>
    </source>
</evidence>
<name>A0A2U1TAY3_9MICO</name>
<dbReference type="EMBL" id="QEFB01000017">
    <property type="protein sequence ID" value="PWC06055.1"/>
    <property type="molecule type" value="Genomic_DNA"/>
</dbReference>
<comment type="caution">
    <text evidence="2">The sequence shown here is derived from an EMBL/GenBank/DDBJ whole genome shotgun (WGS) entry which is preliminary data.</text>
</comment>
<dbReference type="Pfam" id="PF12680">
    <property type="entry name" value="SnoaL_2"/>
    <property type="match status" value="1"/>
</dbReference>
<dbReference type="Proteomes" id="UP000244962">
    <property type="component" value="Unassembled WGS sequence"/>
</dbReference>
<sequence>MSGETAALRLPKAKGPIMTSSLPEPVARLIAAANAGDAEACIETFAVDATVNDRGRVVTGRDAIRAWADGHLRGAAVTVDVTAEITTREHATVTATVGRGGASARVYLSFTVADGLISDMTITI</sequence>
<organism evidence="2 3">
    <name type="scientific">Mycetocola zhujimingii</name>
    <dbReference type="NCBI Taxonomy" id="2079792"/>
    <lineage>
        <taxon>Bacteria</taxon>
        <taxon>Bacillati</taxon>
        <taxon>Actinomycetota</taxon>
        <taxon>Actinomycetes</taxon>
        <taxon>Micrococcales</taxon>
        <taxon>Microbacteriaceae</taxon>
        <taxon>Mycetocola</taxon>
    </lineage>
</organism>
<dbReference type="InterPro" id="IPR037401">
    <property type="entry name" value="SnoaL-like"/>
</dbReference>
<gene>
    <name evidence="2" type="ORF">DF223_13565</name>
</gene>
<dbReference type="InterPro" id="IPR032710">
    <property type="entry name" value="NTF2-like_dom_sf"/>
</dbReference>
<evidence type="ECO:0000259" key="1">
    <source>
        <dbReference type="Pfam" id="PF12680"/>
    </source>
</evidence>